<reference evidence="3" key="1">
    <citation type="journal article" date="2014" name="Genome Announc.">
        <title>Draft Genome Sequence of Clostridium straminisolvens Strain JCM 21531T, Isolated from a Cellulose-Degrading Bacterial Community.</title>
        <authorList>
            <person name="Yuki M."/>
            <person name="Oshima K."/>
            <person name="Suda W."/>
            <person name="Sakamoto M."/>
            <person name="Kitamura K."/>
            <person name="Iida T."/>
            <person name="Hattori M."/>
            <person name="Ohkuma M."/>
        </authorList>
    </citation>
    <scope>NUCLEOTIDE SEQUENCE [LARGE SCALE GENOMIC DNA]</scope>
    <source>
        <strain evidence="3">JCM 21531</strain>
    </source>
</reference>
<dbReference type="InterPro" id="IPR015422">
    <property type="entry name" value="PyrdxlP-dep_Trfase_small"/>
</dbReference>
<dbReference type="RefSeq" id="WP_243466962.1">
    <property type="nucleotide sequence ID" value="NZ_BAVR01000001.1"/>
</dbReference>
<dbReference type="PANTHER" id="PTHR43525:SF1">
    <property type="entry name" value="PROTEIN MALY"/>
    <property type="match status" value="1"/>
</dbReference>
<dbReference type="PANTHER" id="PTHR43525">
    <property type="entry name" value="PROTEIN MALY"/>
    <property type="match status" value="1"/>
</dbReference>
<evidence type="ECO:0000313" key="4">
    <source>
        <dbReference type="Proteomes" id="UP000019109"/>
    </source>
</evidence>
<keyword evidence="4" id="KW-1185">Reference proteome</keyword>
<sequence length="76" mass="8934">MSSIFDEVVNRKNTDSLKWDYCKQRFGKSGILPMWVADMDFKSPSIISEAIIQRPSMEYSVIPRHRRGFRQLWPVG</sequence>
<evidence type="ECO:0000256" key="1">
    <source>
        <dbReference type="ARBA" id="ARBA00001933"/>
    </source>
</evidence>
<dbReference type="Gene3D" id="3.90.1150.10">
    <property type="entry name" value="Aspartate Aminotransferase, domain 1"/>
    <property type="match status" value="1"/>
</dbReference>
<comment type="cofactor">
    <cofactor evidence="1">
        <name>pyridoxal 5'-phosphate</name>
        <dbReference type="ChEBI" id="CHEBI:597326"/>
    </cofactor>
</comment>
<organism evidence="3 4">
    <name type="scientific">Acetivibrio straminisolvens JCM 21531</name>
    <dbReference type="NCBI Taxonomy" id="1294263"/>
    <lineage>
        <taxon>Bacteria</taxon>
        <taxon>Bacillati</taxon>
        <taxon>Bacillota</taxon>
        <taxon>Clostridia</taxon>
        <taxon>Eubacteriales</taxon>
        <taxon>Oscillospiraceae</taxon>
        <taxon>Acetivibrio</taxon>
    </lineage>
</organism>
<dbReference type="GO" id="GO:0016829">
    <property type="term" value="F:lyase activity"/>
    <property type="evidence" value="ECO:0007669"/>
    <property type="project" value="UniProtKB-KW"/>
</dbReference>
<protein>
    <submittedName>
        <fullName evidence="3">Cystathionine beta-lyase</fullName>
    </submittedName>
</protein>
<keyword evidence="2" id="KW-0663">Pyridoxal phosphate</keyword>
<evidence type="ECO:0000256" key="2">
    <source>
        <dbReference type="ARBA" id="ARBA00022898"/>
    </source>
</evidence>
<dbReference type="InterPro" id="IPR051798">
    <property type="entry name" value="Class-II_PLP-Dep_Aminotrans"/>
</dbReference>
<dbReference type="STRING" id="1294263.JCM21531_122"/>
<name>W4V1V9_9FIRM</name>
<dbReference type="Proteomes" id="UP000019109">
    <property type="component" value="Unassembled WGS sequence"/>
</dbReference>
<dbReference type="AlphaFoldDB" id="W4V1V9"/>
<dbReference type="EMBL" id="BAVR01000001">
    <property type="protein sequence ID" value="GAE86798.1"/>
    <property type="molecule type" value="Genomic_DNA"/>
</dbReference>
<gene>
    <name evidence="3" type="ORF">JCM21531_122</name>
</gene>
<comment type="caution">
    <text evidence="3">The sequence shown here is derived from an EMBL/GenBank/DDBJ whole genome shotgun (WGS) entry which is preliminary data.</text>
</comment>
<proteinExistence type="predicted"/>
<evidence type="ECO:0000313" key="3">
    <source>
        <dbReference type="EMBL" id="GAE86798.1"/>
    </source>
</evidence>
<keyword evidence="3" id="KW-0456">Lyase</keyword>
<accession>W4V1V9</accession>
<dbReference type="InterPro" id="IPR015424">
    <property type="entry name" value="PyrdxlP-dep_Trfase"/>
</dbReference>
<dbReference type="SUPFAM" id="SSF53383">
    <property type="entry name" value="PLP-dependent transferases"/>
    <property type="match status" value="1"/>
</dbReference>